<dbReference type="AlphaFoldDB" id="A0A7W7RN02"/>
<gene>
    <name evidence="2" type="ORF">F4561_005863</name>
</gene>
<dbReference type="RefSeq" id="WP_184584741.1">
    <property type="nucleotide sequence ID" value="NZ_JACHJT010000002.1"/>
</dbReference>
<protein>
    <submittedName>
        <fullName evidence="2">Putative OB-fold protein</fullName>
    </submittedName>
</protein>
<proteinExistence type="predicted"/>
<dbReference type="InterPro" id="IPR002878">
    <property type="entry name" value="ChsH2_C"/>
</dbReference>
<organism evidence="2 3">
    <name type="scientific">Lipingzhangella halophila</name>
    <dbReference type="NCBI Taxonomy" id="1783352"/>
    <lineage>
        <taxon>Bacteria</taxon>
        <taxon>Bacillati</taxon>
        <taxon>Actinomycetota</taxon>
        <taxon>Actinomycetes</taxon>
        <taxon>Streptosporangiales</taxon>
        <taxon>Nocardiopsidaceae</taxon>
        <taxon>Lipingzhangella</taxon>
    </lineage>
</organism>
<comment type="caution">
    <text evidence="2">The sequence shown here is derived from an EMBL/GenBank/DDBJ whole genome shotgun (WGS) entry which is preliminary data.</text>
</comment>
<sequence length="109" mass="11384">MTTAKGLAGTRCVHCGYRSFPWQDYGCESCGSERLARIELRGAGTLVAAATVHRHAGQDGAAPFTAVSVRLDDGPSVIGLLDHPGEPEPGVRVHAVRAGGEVRFAEEAA</sequence>
<reference evidence="2 3" key="1">
    <citation type="submission" date="2020-08" db="EMBL/GenBank/DDBJ databases">
        <title>Sequencing the genomes of 1000 actinobacteria strains.</title>
        <authorList>
            <person name="Klenk H.-P."/>
        </authorList>
    </citation>
    <scope>NUCLEOTIDE SEQUENCE [LARGE SCALE GENOMIC DNA]</scope>
    <source>
        <strain evidence="2 3">DSM 102030</strain>
    </source>
</reference>
<dbReference type="PANTHER" id="PTHR34075">
    <property type="entry name" value="BLR3430 PROTEIN"/>
    <property type="match status" value="1"/>
</dbReference>
<dbReference type="SUPFAM" id="SSF50249">
    <property type="entry name" value="Nucleic acid-binding proteins"/>
    <property type="match status" value="1"/>
</dbReference>
<dbReference type="InterPro" id="IPR012340">
    <property type="entry name" value="NA-bd_OB-fold"/>
</dbReference>
<feature type="domain" description="ChsH2 C-terminal OB-fold" evidence="1">
    <location>
        <begin position="39"/>
        <end position="96"/>
    </location>
</feature>
<dbReference type="PANTHER" id="PTHR34075:SF5">
    <property type="entry name" value="BLR3430 PROTEIN"/>
    <property type="match status" value="1"/>
</dbReference>
<dbReference type="EMBL" id="JACHJT010000002">
    <property type="protein sequence ID" value="MBB4934969.1"/>
    <property type="molecule type" value="Genomic_DNA"/>
</dbReference>
<dbReference type="Pfam" id="PF01796">
    <property type="entry name" value="OB_ChsH2_C"/>
    <property type="match status" value="1"/>
</dbReference>
<dbReference type="Proteomes" id="UP000523007">
    <property type="component" value="Unassembled WGS sequence"/>
</dbReference>
<accession>A0A7W7RN02</accession>
<evidence type="ECO:0000313" key="2">
    <source>
        <dbReference type="EMBL" id="MBB4934969.1"/>
    </source>
</evidence>
<evidence type="ECO:0000313" key="3">
    <source>
        <dbReference type="Proteomes" id="UP000523007"/>
    </source>
</evidence>
<name>A0A7W7RN02_9ACTN</name>
<dbReference type="InterPro" id="IPR052513">
    <property type="entry name" value="Thioester_dehydratase-like"/>
</dbReference>
<keyword evidence="3" id="KW-1185">Reference proteome</keyword>
<evidence type="ECO:0000259" key="1">
    <source>
        <dbReference type="Pfam" id="PF01796"/>
    </source>
</evidence>